<dbReference type="OrthoDB" id="192977at2157"/>
<dbReference type="InterPro" id="IPR025494">
    <property type="entry name" value="DUF4385"/>
</dbReference>
<evidence type="ECO:0000313" key="2">
    <source>
        <dbReference type="EMBL" id="ELY46865.1"/>
    </source>
</evidence>
<dbReference type="PATRIC" id="fig|1114856.3.peg.75"/>
<dbReference type="RefSeq" id="WP_006087735.1">
    <property type="nucleotide sequence ID" value="NZ_AOHW01000001.1"/>
</dbReference>
<gene>
    <name evidence="2" type="ORF">C496_00350</name>
</gene>
<feature type="compositionally biased region" description="Basic and acidic residues" evidence="1">
    <location>
        <begin position="107"/>
        <end position="129"/>
    </location>
</feature>
<evidence type="ECO:0000256" key="1">
    <source>
        <dbReference type="SAM" id="MobiDB-lite"/>
    </source>
</evidence>
<feature type="region of interest" description="Disordered" evidence="1">
    <location>
        <begin position="96"/>
        <end position="129"/>
    </location>
</feature>
<accession>L9WBJ5</accession>
<proteinExistence type="predicted"/>
<dbReference type="eggNOG" id="arCOG10217">
    <property type="taxonomic scope" value="Archaea"/>
</dbReference>
<dbReference type="STRING" id="1114856.GCA_000383975_01888"/>
<evidence type="ECO:0000313" key="3">
    <source>
        <dbReference type="Proteomes" id="UP000011599"/>
    </source>
</evidence>
<protein>
    <recommendedName>
        <fullName evidence="4">DUF4385 domain-containing protein</fullName>
    </recommendedName>
</protein>
<comment type="caution">
    <text evidence="2">The sequence shown here is derived from an EMBL/GenBank/DDBJ whole genome shotgun (WGS) entry which is preliminary data.</text>
</comment>
<dbReference type="Proteomes" id="UP000011599">
    <property type="component" value="Unassembled WGS sequence"/>
</dbReference>
<evidence type="ECO:0008006" key="4">
    <source>
        <dbReference type="Google" id="ProtNLM"/>
    </source>
</evidence>
<sequence length="166" mass="19673">MSDTDPEYDVDFRANPDQYEIGRGEEGVFKVEPYKSELLPLWSYKDAEAARESAEAIYERYERYLEDDDFPGMDMARKYLQMGYTRAMRYAKYPGGTKYEDGSEALRASDDERTASASGDEREPQRWADREKRAAALVFERYWERVREDQAYLEAKDAHRERRRTK</sequence>
<keyword evidence="3" id="KW-1185">Reference proteome</keyword>
<organism evidence="2 3">
    <name type="scientific">Natronorubrum tibetense GA33</name>
    <dbReference type="NCBI Taxonomy" id="1114856"/>
    <lineage>
        <taxon>Archaea</taxon>
        <taxon>Methanobacteriati</taxon>
        <taxon>Methanobacteriota</taxon>
        <taxon>Stenosarchaea group</taxon>
        <taxon>Halobacteria</taxon>
        <taxon>Halobacteriales</taxon>
        <taxon>Natrialbaceae</taxon>
        <taxon>Natronorubrum</taxon>
    </lineage>
</organism>
<dbReference type="AlphaFoldDB" id="L9WBJ5"/>
<reference evidence="2 3" key="1">
    <citation type="journal article" date="2014" name="PLoS Genet.">
        <title>Phylogenetically driven sequencing of extremely halophilic archaea reveals strategies for static and dynamic osmo-response.</title>
        <authorList>
            <person name="Becker E.A."/>
            <person name="Seitzer P.M."/>
            <person name="Tritt A."/>
            <person name="Larsen D."/>
            <person name="Krusor M."/>
            <person name="Yao A.I."/>
            <person name="Wu D."/>
            <person name="Madern D."/>
            <person name="Eisen J.A."/>
            <person name="Darling A.E."/>
            <person name="Facciotti M.T."/>
        </authorList>
    </citation>
    <scope>NUCLEOTIDE SEQUENCE [LARGE SCALE GENOMIC DNA]</scope>
    <source>
        <strain evidence="2 3">GA33</strain>
    </source>
</reference>
<dbReference type="Pfam" id="PF14328">
    <property type="entry name" value="DUF4385"/>
    <property type="match status" value="1"/>
</dbReference>
<name>L9WBJ5_9EURY</name>
<dbReference type="EMBL" id="AOHW01000001">
    <property type="protein sequence ID" value="ELY46865.1"/>
    <property type="molecule type" value="Genomic_DNA"/>
</dbReference>